<proteinExistence type="predicted"/>
<evidence type="ECO:0000256" key="3">
    <source>
        <dbReference type="ARBA" id="ARBA00022737"/>
    </source>
</evidence>
<feature type="non-terminal residue" evidence="8">
    <location>
        <position position="1599"/>
    </location>
</feature>
<dbReference type="GO" id="GO:0005509">
    <property type="term" value="F:calcium ion binding"/>
    <property type="evidence" value="ECO:0007669"/>
    <property type="project" value="InterPro"/>
</dbReference>
<evidence type="ECO:0000313" key="9">
    <source>
        <dbReference type="EMBL" id="CAF3784384.1"/>
    </source>
</evidence>
<dbReference type="Pfam" id="PF12661">
    <property type="entry name" value="hEGF"/>
    <property type="match status" value="1"/>
</dbReference>
<dbReference type="GO" id="GO:0005886">
    <property type="term" value="C:plasma membrane"/>
    <property type="evidence" value="ECO:0007669"/>
    <property type="project" value="TreeGrafter"/>
</dbReference>
<feature type="disulfide bond" evidence="6">
    <location>
        <begin position="124"/>
        <end position="134"/>
    </location>
</feature>
<dbReference type="Gene3D" id="2.10.25.10">
    <property type="entry name" value="Laminin"/>
    <property type="match status" value="5"/>
</dbReference>
<feature type="domain" description="EGF-like" evidence="7">
    <location>
        <begin position="83"/>
        <end position="119"/>
    </location>
</feature>
<evidence type="ECO:0000313" key="8">
    <source>
        <dbReference type="EMBL" id="CAF1012962.1"/>
    </source>
</evidence>
<dbReference type="PANTHER" id="PTHR24049:SF22">
    <property type="entry name" value="DROSOPHILA CRUMBS HOMOLOG"/>
    <property type="match status" value="1"/>
</dbReference>
<reference evidence="8" key="1">
    <citation type="submission" date="2021-02" db="EMBL/GenBank/DDBJ databases">
        <authorList>
            <person name="Nowell W R."/>
        </authorList>
    </citation>
    <scope>NUCLEOTIDE SEQUENCE</scope>
</reference>
<dbReference type="PANTHER" id="PTHR24049">
    <property type="entry name" value="CRUMBS FAMILY MEMBER"/>
    <property type="match status" value="1"/>
</dbReference>
<dbReference type="SUPFAM" id="SSF57196">
    <property type="entry name" value="EGF/Laminin"/>
    <property type="match status" value="3"/>
</dbReference>
<dbReference type="PROSITE" id="PS01186">
    <property type="entry name" value="EGF_2"/>
    <property type="match status" value="2"/>
</dbReference>
<keyword evidence="4 6" id="KW-1015">Disulfide bond</keyword>
<feature type="disulfide bond" evidence="6">
    <location>
        <begin position="146"/>
        <end position="155"/>
    </location>
</feature>
<organism evidence="8 10">
    <name type="scientific">Didymodactylos carnosus</name>
    <dbReference type="NCBI Taxonomy" id="1234261"/>
    <lineage>
        <taxon>Eukaryota</taxon>
        <taxon>Metazoa</taxon>
        <taxon>Spiralia</taxon>
        <taxon>Gnathifera</taxon>
        <taxon>Rotifera</taxon>
        <taxon>Eurotatoria</taxon>
        <taxon>Bdelloidea</taxon>
        <taxon>Philodinida</taxon>
        <taxon>Philodinidae</taxon>
        <taxon>Didymodactylos</taxon>
    </lineage>
</organism>
<dbReference type="EMBL" id="CAJOBC010003451">
    <property type="protein sequence ID" value="CAF3784384.1"/>
    <property type="molecule type" value="Genomic_DNA"/>
</dbReference>
<keyword evidence="2" id="KW-0732">Signal</keyword>
<evidence type="ECO:0000259" key="7">
    <source>
        <dbReference type="PROSITE" id="PS50026"/>
    </source>
</evidence>
<dbReference type="GO" id="GO:0032991">
    <property type="term" value="C:protein-containing complex"/>
    <property type="evidence" value="ECO:0007669"/>
    <property type="project" value="TreeGrafter"/>
</dbReference>
<evidence type="ECO:0000256" key="1">
    <source>
        <dbReference type="ARBA" id="ARBA00022536"/>
    </source>
</evidence>
<evidence type="ECO:0000256" key="5">
    <source>
        <dbReference type="ARBA" id="ARBA00023180"/>
    </source>
</evidence>
<dbReference type="InterPro" id="IPR016187">
    <property type="entry name" value="CTDL_fold"/>
</dbReference>
<dbReference type="OrthoDB" id="10061483at2759"/>
<comment type="caution">
    <text evidence="8">The sequence shown here is derived from an EMBL/GenBank/DDBJ whole genome shotgun (WGS) entry which is preliminary data.</text>
</comment>
<feature type="disulfide bond" evidence="6">
    <location>
        <begin position="109"/>
        <end position="118"/>
    </location>
</feature>
<dbReference type="EMBL" id="CAJNOQ010003450">
    <property type="protein sequence ID" value="CAF1012962.1"/>
    <property type="molecule type" value="Genomic_DNA"/>
</dbReference>
<dbReference type="InterPro" id="IPR001881">
    <property type="entry name" value="EGF-like_Ca-bd_dom"/>
</dbReference>
<evidence type="ECO:0000256" key="2">
    <source>
        <dbReference type="ARBA" id="ARBA00022729"/>
    </source>
</evidence>
<feature type="domain" description="EGF-like" evidence="7">
    <location>
        <begin position="6"/>
        <end position="42"/>
    </location>
</feature>
<keyword evidence="5" id="KW-0325">Glycoprotein</keyword>
<feature type="domain" description="EGF-like" evidence="7">
    <location>
        <begin position="120"/>
        <end position="156"/>
    </location>
</feature>
<protein>
    <recommendedName>
        <fullName evidence="7">EGF-like domain-containing protein</fullName>
    </recommendedName>
</protein>
<dbReference type="SMART" id="SM00181">
    <property type="entry name" value="EGF"/>
    <property type="match status" value="7"/>
</dbReference>
<feature type="disulfide bond" evidence="6">
    <location>
        <begin position="185"/>
        <end position="194"/>
    </location>
</feature>
<dbReference type="PROSITE" id="PS00022">
    <property type="entry name" value="EGF_1"/>
    <property type="match status" value="7"/>
</dbReference>
<comment type="caution">
    <text evidence="6">Lacks conserved residue(s) required for the propagation of feature annotation.</text>
</comment>
<sequence length="1599" mass="177426">IQCENAQQGCSNNPCRLGTCTNLPNGAYFCTCPPSTTGYNCNIVVMPCDLRPCLNNGTCISVSATNYTCICPTSFTGLICQQQIFTCPINNCVGNSTCIADQSGQRCVCPPGRYGTNCEQVSMCYSNPCVYGTCRVSGVNTFQCVCNPGFGGATCEVPIDVCGSSPCLNAGTCINLGNGLFQCTCLPQFTGIDCGQPLCVPGSCVNGATCSIAGNVLQCQCLCGYTGRRCETPIDICSIVLCQNQATSIINSTICQCFCACPSSFTGTLCQTPVSPMNRTYTGQLSVPLTRPGGSSWASIVDCIDQVWNTVNTLLASLIRQAEALQECGAQNSQLVWFQSAGELTQQLVPAIFARGLARDFWTSGLFDSTLNRWQWLLSDNNTRIDIDPTLLAQFNIDSRTGQSLRVTFSQAPAVRLVATSASETYVTVCKLAANRIFLNNLTRVIDLTSQQSGFSNQYVIIYRFNYTIFPNVPSTVSIQQPTLANYAELCGTVSGPSSPVSPYTIDICDYFGSINNTNVINIMQGISQYYTARRSSIYSPRMYYTHWIITNTQLCIYLYYRAMDSNTAKEITTRIYFVVTSGSTVLGSNIEPLPPSVDLLSTINTVSLRIYRLCISYISTNLLLPLRICLPLAEIPLWTTVIRDGIAAAIGQPSVNVILEGIREGVTSSGQPANIVYYLLTVNGSTWNYTQNIALFSRSTLEAYIAQYNSVLLCPNQTVILPIQISISDYDAPCPTPIILQRQLNTAIQQAGISNTNVAILDIEEAVDSNGQIYRLPLIYVQQNGNWVDAPLLMNAIWTNIFRSIQLNRVTTRVYRLAKAFSYFYSNKLTPSDRTYLQGLILSLYNLKSSLTTNNVQILLEDPYLNISSNAIINRVYSFAFYNDQEFDSRLVSPLVISENQFNGVFSIQAPLTYVSNQIPLNVVKQRDIQQITFTGKVGQSLAYTALTDYWQNPLRQGLNISTVNILRLDQMISSQGQYYTTITYIVSQGGTTVPSACFNPALLQPLNGLCGSPNTYVSQVPVTYSTSFIDLYGNYYQLDLENDNFIGLINMALQRLGIINTASNIFVESRFGLDMSLITRVYYTVSDQTIPQNILQTQLQPLFMAMQPIKYNLFNGQSIARADAHQYIANITLPLTVAQRQQIENYLTSYNTQYGIAKIVYAENIDNNQTRFYVVFVNGTQLLTRCDFSLYYPGVSAIGGNAYYSIFLERNGFVSQPAALADGLAQLWTNQNIGVTGIFPGVLYVQLQNQEQYICQGGRRSIRVNYVIKTLSSVVNIDTLQPPSNTAFEQLYGQFVNTSRCYPYRAHWIYSTEPRPSNDIIRTALQNAWRQTNNNSFIVVSPDFSIDQTYLTNSNQPLTRLIYTININGSDVTPLTASQPSTSTLPTRYTGIPFKQYTIYIDGSRINLTSAITLQTMNQAIRTSWSIANGNLFTANDLIINNISNTLVGNGQTKVDYTIGLRDSTQSDIGDYMQPSERLYTQVFNQSMLPTQERKYGKVIVRNDIRSYRKGRGPPYVTMGNTNRWRKTSLSDSSSSSTFYRPTHRTGYSPSGSFRYILPFDSERTGKSINNTMNKKTIQATRDVPINPIYTSYHESL</sequence>
<evidence type="ECO:0000256" key="4">
    <source>
        <dbReference type="ARBA" id="ARBA00023157"/>
    </source>
</evidence>
<dbReference type="Proteomes" id="UP000681722">
    <property type="component" value="Unassembled WGS sequence"/>
</dbReference>
<dbReference type="InterPro" id="IPR000742">
    <property type="entry name" value="EGF"/>
</dbReference>
<dbReference type="SMART" id="SM00179">
    <property type="entry name" value="EGF_CA"/>
    <property type="match status" value="4"/>
</dbReference>
<dbReference type="InterPro" id="IPR013032">
    <property type="entry name" value="EGF-like_CS"/>
</dbReference>
<feature type="disulfide bond" evidence="6">
    <location>
        <begin position="10"/>
        <end position="20"/>
    </location>
</feature>
<feature type="disulfide bond" evidence="6">
    <location>
        <begin position="71"/>
        <end position="80"/>
    </location>
</feature>
<dbReference type="SUPFAM" id="SSF56436">
    <property type="entry name" value="C-type lectin-like"/>
    <property type="match status" value="1"/>
</dbReference>
<keyword evidence="1 6" id="KW-0245">EGF-like domain</keyword>
<dbReference type="Proteomes" id="UP000663829">
    <property type="component" value="Unassembled WGS sequence"/>
</dbReference>
<dbReference type="Pfam" id="PF00008">
    <property type="entry name" value="EGF"/>
    <property type="match status" value="2"/>
</dbReference>
<feature type="domain" description="EGF-like" evidence="7">
    <location>
        <begin position="196"/>
        <end position="231"/>
    </location>
</feature>
<feature type="disulfide bond" evidence="6">
    <location>
        <begin position="32"/>
        <end position="41"/>
    </location>
</feature>
<keyword evidence="3" id="KW-0677">Repeat</keyword>
<keyword evidence="10" id="KW-1185">Reference proteome</keyword>
<accession>A0A814HPL0</accession>
<dbReference type="InterPro" id="IPR051022">
    <property type="entry name" value="Notch_Cell-Fate_Det"/>
</dbReference>
<evidence type="ECO:0000256" key="6">
    <source>
        <dbReference type="PROSITE-ProRule" id="PRU00076"/>
    </source>
</evidence>
<dbReference type="FunFam" id="2.10.25.10:FF:000472">
    <property type="entry name" value="Uncharacterized protein, isoform A"/>
    <property type="match status" value="1"/>
</dbReference>
<name>A0A814HPL0_9BILA</name>
<feature type="disulfide bond" evidence="6">
    <location>
        <begin position="221"/>
        <end position="230"/>
    </location>
</feature>
<feature type="domain" description="EGF-like" evidence="7">
    <location>
        <begin position="158"/>
        <end position="195"/>
    </location>
</feature>
<feature type="domain" description="EGF-like" evidence="7">
    <location>
        <begin position="44"/>
        <end position="81"/>
    </location>
</feature>
<dbReference type="GO" id="GO:0045197">
    <property type="term" value="P:establishment or maintenance of epithelial cell apical/basal polarity"/>
    <property type="evidence" value="ECO:0007669"/>
    <property type="project" value="TreeGrafter"/>
</dbReference>
<evidence type="ECO:0000313" key="10">
    <source>
        <dbReference type="Proteomes" id="UP000663829"/>
    </source>
</evidence>
<dbReference type="PROSITE" id="PS50026">
    <property type="entry name" value="EGF_3"/>
    <property type="match status" value="6"/>
</dbReference>
<gene>
    <name evidence="8" type="ORF">GPM918_LOCUS14364</name>
    <name evidence="9" type="ORF">SRO942_LOCUS14366</name>
</gene>
<dbReference type="GO" id="GO:0007157">
    <property type="term" value="P:heterophilic cell-cell adhesion via plasma membrane cell adhesion molecules"/>
    <property type="evidence" value="ECO:0007669"/>
    <property type="project" value="TreeGrafter"/>
</dbReference>
<dbReference type="CDD" id="cd00054">
    <property type="entry name" value="EGF_CA"/>
    <property type="match status" value="5"/>
</dbReference>